<evidence type="ECO:0000313" key="2">
    <source>
        <dbReference type="EMBL" id="KPP59393.1"/>
    </source>
</evidence>
<feature type="compositionally biased region" description="Basic and acidic residues" evidence="1">
    <location>
        <begin position="71"/>
        <end position="82"/>
    </location>
</feature>
<dbReference type="Proteomes" id="UP000034805">
    <property type="component" value="Unassembled WGS sequence"/>
</dbReference>
<name>A0A0N8JVY0_SCLFO</name>
<dbReference type="AlphaFoldDB" id="A0A0N8JVY0"/>
<organism evidence="2 3">
    <name type="scientific">Scleropages formosus</name>
    <name type="common">Asian bonytongue</name>
    <name type="synonym">Osteoglossum formosum</name>
    <dbReference type="NCBI Taxonomy" id="113540"/>
    <lineage>
        <taxon>Eukaryota</taxon>
        <taxon>Metazoa</taxon>
        <taxon>Chordata</taxon>
        <taxon>Craniata</taxon>
        <taxon>Vertebrata</taxon>
        <taxon>Euteleostomi</taxon>
        <taxon>Actinopterygii</taxon>
        <taxon>Neopterygii</taxon>
        <taxon>Teleostei</taxon>
        <taxon>Osteoglossocephala</taxon>
        <taxon>Osteoglossomorpha</taxon>
        <taxon>Osteoglossiformes</taxon>
        <taxon>Osteoglossidae</taxon>
        <taxon>Scleropages</taxon>
    </lineage>
</organism>
<feature type="region of interest" description="Disordered" evidence="1">
    <location>
        <begin position="1"/>
        <end position="82"/>
    </location>
</feature>
<evidence type="ECO:0000313" key="3">
    <source>
        <dbReference type="Proteomes" id="UP000034805"/>
    </source>
</evidence>
<reference evidence="2 3" key="1">
    <citation type="submission" date="2015-08" db="EMBL/GenBank/DDBJ databases">
        <title>The genome of the Asian arowana (Scleropages formosus).</title>
        <authorList>
            <person name="Tan M.H."/>
            <person name="Gan H.M."/>
            <person name="Croft L.J."/>
            <person name="Austin C.M."/>
        </authorList>
    </citation>
    <scope>NUCLEOTIDE SEQUENCE [LARGE SCALE GENOMIC DNA]</scope>
    <source>
        <strain evidence="2">Aro1</strain>
    </source>
</reference>
<comment type="caution">
    <text evidence="2">The sequence shown here is derived from an EMBL/GenBank/DDBJ whole genome shotgun (WGS) entry which is preliminary data.</text>
</comment>
<protein>
    <submittedName>
        <fullName evidence="2">Uncharacterized protein</fullName>
    </submittedName>
</protein>
<evidence type="ECO:0000256" key="1">
    <source>
        <dbReference type="SAM" id="MobiDB-lite"/>
    </source>
</evidence>
<feature type="compositionally biased region" description="Basic residues" evidence="1">
    <location>
        <begin position="10"/>
        <end position="22"/>
    </location>
</feature>
<accession>A0A0N8JVY0</accession>
<gene>
    <name evidence="2" type="ORF">Z043_122689</name>
</gene>
<dbReference type="EMBL" id="JARO02012202">
    <property type="protein sequence ID" value="KPP59393.1"/>
    <property type="molecule type" value="Genomic_DNA"/>
</dbReference>
<proteinExistence type="predicted"/>
<sequence>MQEQADGAGRRGHQRRVLRPARRPPAPRALDSALHHLPPARAPETQRSVRPQLLALGRRPAPVSRQTGEGQRSDGHGYGHRDLRVRLCSLA</sequence>